<dbReference type="RefSeq" id="WP_141278477.1">
    <property type="nucleotide sequence ID" value="NZ_BAAARZ010000004.1"/>
</dbReference>
<comment type="catalytic activity">
    <reaction evidence="1">
        <text>ATP + protein L-histidine = ADP + protein N-phospho-L-histidine.</text>
        <dbReference type="EC" id="2.7.13.3"/>
    </reaction>
</comment>
<dbReference type="PANTHER" id="PTHR43304:SF1">
    <property type="entry name" value="PAC DOMAIN-CONTAINING PROTEIN"/>
    <property type="match status" value="1"/>
</dbReference>
<evidence type="ECO:0000256" key="2">
    <source>
        <dbReference type="ARBA" id="ARBA00012438"/>
    </source>
</evidence>
<organism evidence="8 9">
    <name type="scientific">Pseudonocardia hydrocarbonoxydans</name>
    <dbReference type="NCBI Taxonomy" id="76726"/>
    <lineage>
        <taxon>Bacteria</taxon>
        <taxon>Bacillati</taxon>
        <taxon>Actinomycetota</taxon>
        <taxon>Actinomycetes</taxon>
        <taxon>Pseudonocardiales</taxon>
        <taxon>Pseudonocardiaceae</taxon>
        <taxon>Pseudonocardia</taxon>
    </lineage>
</organism>
<name>A0A4Y3WLX3_9PSEU</name>
<accession>A0A4Y3WLX3</accession>
<dbReference type="Pfam" id="PF08447">
    <property type="entry name" value="PAS_3"/>
    <property type="match status" value="2"/>
</dbReference>
<gene>
    <name evidence="8" type="ORF">PHY01_22300</name>
</gene>
<protein>
    <recommendedName>
        <fullName evidence="2">histidine kinase</fullName>
        <ecNumber evidence="2">2.7.13.3</ecNumber>
    </recommendedName>
</protein>
<dbReference type="AlphaFoldDB" id="A0A4Y3WLX3"/>
<dbReference type="EMBL" id="BJNG01000016">
    <property type="protein sequence ID" value="GEC19947.1"/>
    <property type="molecule type" value="Genomic_DNA"/>
</dbReference>
<feature type="region of interest" description="Disordered" evidence="6">
    <location>
        <begin position="1"/>
        <end position="24"/>
    </location>
</feature>
<proteinExistence type="predicted"/>
<dbReference type="InterPro" id="IPR000014">
    <property type="entry name" value="PAS"/>
</dbReference>
<keyword evidence="3" id="KW-0597">Phosphoprotein</keyword>
<dbReference type="SMART" id="SM00091">
    <property type="entry name" value="PAS"/>
    <property type="match status" value="1"/>
</dbReference>
<dbReference type="InterPro" id="IPR035965">
    <property type="entry name" value="PAS-like_dom_sf"/>
</dbReference>
<dbReference type="GO" id="GO:0004673">
    <property type="term" value="F:protein histidine kinase activity"/>
    <property type="evidence" value="ECO:0007669"/>
    <property type="project" value="UniProtKB-EC"/>
</dbReference>
<dbReference type="Gene3D" id="3.30.450.20">
    <property type="entry name" value="PAS domain"/>
    <property type="match status" value="2"/>
</dbReference>
<dbReference type="SUPFAM" id="SSF55785">
    <property type="entry name" value="PYP-like sensor domain (PAS domain)"/>
    <property type="match status" value="2"/>
</dbReference>
<evidence type="ECO:0000256" key="1">
    <source>
        <dbReference type="ARBA" id="ARBA00000085"/>
    </source>
</evidence>
<evidence type="ECO:0000256" key="4">
    <source>
        <dbReference type="ARBA" id="ARBA00022679"/>
    </source>
</evidence>
<dbReference type="EC" id="2.7.13.3" evidence="2"/>
<evidence type="ECO:0000259" key="7">
    <source>
        <dbReference type="PROSITE" id="PS50112"/>
    </source>
</evidence>
<sequence length="261" mass="28451">MTRPTGYAPSEPGSGHPTLHPVEVEPLPAPFTALRPAREDDGTLWTVWGFDSYFRAADPGFLRLLGWTEAELSSASYWDFVHPEDRDPLVEGLDETMTASGRLAGREVRVLGRDGGWHRLMWDVVADHDAELMCGIGTRIEVGECADGRPRRLVGTWVRQGGAGTATWSEEMYTLFGIPLGTALTDALVMSRVAPGDRPLVEQVRQARLADGDAHGIRFRTLAPDGTTRRLESTGRVVPGGHPLTTRGITIDVTDVLGADR</sequence>
<comment type="caution">
    <text evidence="8">The sequence shown here is derived from an EMBL/GenBank/DDBJ whole genome shotgun (WGS) entry which is preliminary data.</text>
</comment>
<reference evidence="8 9" key="1">
    <citation type="submission" date="2019-06" db="EMBL/GenBank/DDBJ databases">
        <title>Whole genome shotgun sequence of Pseudonocardia hydrocarbonoxydans NBRC 14498.</title>
        <authorList>
            <person name="Hosoyama A."/>
            <person name="Uohara A."/>
            <person name="Ohji S."/>
            <person name="Ichikawa N."/>
        </authorList>
    </citation>
    <scope>NUCLEOTIDE SEQUENCE [LARGE SCALE GENOMIC DNA]</scope>
    <source>
        <strain evidence="8 9">NBRC 14498</strain>
    </source>
</reference>
<dbReference type="CDD" id="cd00130">
    <property type="entry name" value="PAS"/>
    <property type="match status" value="1"/>
</dbReference>
<dbReference type="PROSITE" id="PS50112">
    <property type="entry name" value="PAS"/>
    <property type="match status" value="1"/>
</dbReference>
<dbReference type="InterPro" id="IPR013655">
    <property type="entry name" value="PAS_fold_3"/>
</dbReference>
<keyword evidence="9" id="KW-1185">Reference proteome</keyword>
<dbReference type="PANTHER" id="PTHR43304">
    <property type="entry name" value="PHYTOCHROME-LIKE PROTEIN CPH1"/>
    <property type="match status" value="1"/>
</dbReference>
<keyword evidence="5" id="KW-0418">Kinase</keyword>
<dbReference type="Proteomes" id="UP000320338">
    <property type="component" value="Unassembled WGS sequence"/>
</dbReference>
<evidence type="ECO:0000256" key="6">
    <source>
        <dbReference type="SAM" id="MobiDB-lite"/>
    </source>
</evidence>
<evidence type="ECO:0000256" key="5">
    <source>
        <dbReference type="ARBA" id="ARBA00022777"/>
    </source>
</evidence>
<dbReference type="OrthoDB" id="8526884at2"/>
<keyword evidence="4" id="KW-0808">Transferase</keyword>
<evidence type="ECO:0000313" key="9">
    <source>
        <dbReference type="Proteomes" id="UP000320338"/>
    </source>
</evidence>
<evidence type="ECO:0000256" key="3">
    <source>
        <dbReference type="ARBA" id="ARBA00022553"/>
    </source>
</evidence>
<dbReference type="NCBIfam" id="TIGR00229">
    <property type="entry name" value="sensory_box"/>
    <property type="match status" value="1"/>
</dbReference>
<evidence type="ECO:0000313" key="8">
    <source>
        <dbReference type="EMBL" id="GEC19947.1"/>
    </source>
</evidence>
<feature type="domain" description="PAS" evidence="7">
    <location>
        <begin position="58"/>
        <end position="100"/>
    </location>
</feature>
<dbReference type="InterPro" id="IPR052162">
    <property type="entry name" value="Sensor_kinase/Photoreceptor"/>
</dbReference>